<evidence type="ECO:0000313" key="15">
    <source>
        <dbReference type="Proteomes" id="UP000245577"/>
    </source>
</evidence>
<proteinExistence type="inferred from homology"/>
<gene>
    <name evidence="14" type="primary">glmS_1</name>
    <name evidence="11" type="synonym">glmS</name>
    <name evidence="14" type="ORF">MBBWO_01970</name>
</gene>
<dbReference type="GO" id="GO:0005737">
    <property type="term" value="C:cytoplasm"/>
    <property type="evidence" value="ECO:0007669"/>
    <property type="project" value="UniProtKB-SubCell"/>
</dbReference>
<evidence type="ECO:0000256" key="9">
    <source>
        <dbReference type="ARBA" id="ARBA00022962"/>
    </source>
</evidence>
<dbReference type="GO" id="GO:0006002">
    <property type="term" value="P:fructose 6-phosphate metabolic process"/>
    <property type="evidence" value="ECO:0007669"/>
    <property type="project" value="TreeGrafter"/>
</dbReference>
<evidence type="ECO:0000256" key="4">
    <source>
        <dbReference type="ARBA" id="ARBA00016090"/>
    </source>
</evidence>
<comment type="subunit">
    <text evidence="11">Homodimer.</text>
</comment>
<evidence type="ECO:0000256" key="2">
    <source>
        <dbReference type="ARBA" id="ARBA00004496"/>
    </source>
</evidence>
<keyword evidence="5 11" id="KW-0963">Cytoplasm</keyword>
<dbReference type="GO" id="GO:0005975">
    <property type="term" value="P:carbohydrate metabolic process"/>
    <property type="evidence" value="ECO:0007669"/>
    <property type="project" value="UniProtKB-UniRule"/>
</dbReference>
<dbReference type="PANTHER" id="PTHR10937:SF0">
    <property type="entry name" value="GLUTAMINE--FRUCTOSE-6-PHOSPHATE TRANSAMINASE (ISOMERIZING)"/>
    <property type="match status" value="1"/>
</dbReference>
<feature type="domain" description="Glutamine amidotransferase type-2" evidence="12">
    <location>
        <begin position="2"/>
        <end position="220"/>
    </location>
</feature>
<dbReference type="PROSITE" id="PS51278">
    <property type="entry name" value="GATASE_TYPE_2"/>
    <property type="match status" value="1"/>
</dbReference>
<dbReference type="GO" id="GO:0006047">
    <property type="term" value="P:UDP-N-acetylglucosamine metabolic process"/>
    <property type="evidence" value="ECO:0007669"/>
    <property type="project" value="TreeGrafter"/>
</dbReference>
<comment type="caution">
    <text evidence="14">The sequence shown here is derived from an EMBL/GenBank/DDBJ whole genome shotgun (WGS) entry which is preliminary data.</text>
</comment>
<keyword evidence="7 11" id="KW-0808">Transferase</keyword>
<evidence type="ECO:0000313" key="14">
    <source>
        <dbReference type="EMBL" id="PWB87080.1"/>
    </source>
</evidence>
<comment type="subcellular location">
    <subcellularLocation>
        <location evidence="2 11">Cytoplasm</location>
    </subcellularLocation>
</comment>
<organism evidence="14 15">
    <name type="scientific">Methanobrevibacter woesei</name>
    <dbReference type="NCBI Taxonomy" id="190976"/>
    <lineage>
        <taxon>Archaea</taxon>
        <taxon>Methanobacteriati</taxon>
        <taxon>Methanobacteriota</taxon>
        <taxon>Methanomada group</taxon>
        <taxon>Methanobacteria</taxon>
        <taxon>Methanobacteriales</taxon>
        <taxon>Methanobacteriaceae</taxon>
        <taxon>Methanobrevibacter</taxon>
    </lineage>
</organism>
<dbReference type="SUPFAM" id="SSF53697">
    <property type="entry name" value="SIS domain"/>
    <property type="match status" value="1"/>
</dbReference>
<accession>A0A2U1S9J8</accession>
<dbReference type="PROSITE" id="PS51464">
    <property type="entry name" value="SIS"/>
    <property type="match status" value="2"/>
</dbReference>
<evidence type="ECO:0000259" key="12">
    <source>
        <dbReference type="PROSITE" id="PS51278"/>
    </source>
</evidence>
<feature type="domain" description="SIS" evidence="13">
    <location>
        <begin position="279"/>
        <end position="417"/>
    </location>
</feature>
<dbReference type="Gene3D" id="3.60.20.10">
    <property type="entry name" value="Glutamine Phosphoribosylpyrophosphate, subunit 1, domain 1"/>
    <property type="match status" value="1"/>
</dbReference>
<dbReference type="OrthoDB" id="372195at2157"/>
<feature type="active site" description="For Fru-6P isomerization activity" evidence="11">
    <location>
        <position position="594"/>
    </location>
</feature>
<evidence type="ECO:0000256" key="10">
    <source>
        <dbReference type="ARBA" id="ARBA00055466"/>
    </source>
</evidence>
<evidence type="ECO:0000256" key="5">
    <source>
        <dbReference type="ARBA" id="ARBA00022490"/>
    </source>
</evidence>
<dbReference type="HAMAP" id="MF_00164">
    <property type="entry name" value="GlmS"/>
    <property type="match status" value="1"/>
</dbReference>
<dbReference type="NCBIfam" id="TIGR01135">
    <property type="entry name" value="glmS"/>
    <property type="match status" value="1"/>
</dbReference>
<dbReference type="AlphaFoldDB" id="A0A2U1S9J8"/>
<reference evidence="14 15" key="1">
    <citation type="submission" date="2017-03" db="EMBL/GenBank/DDBJ databases">
        <title>Genome sequence of Methanobrevibacter wosei.</title>
        <authorList>
            <person name="Poehlein A."/>
            <person name="Seedorf H."/>
            <person name="Daniel R."/>
        </authorList>
    </citation>
    <scope>NUCLEOTIDE SEQUENCE [LARGE SCALE GENOMIC DNA]</scope>
    <source>
        <strain evidence="14 15">DSM 11979</strain>
    </source>
</reference>
<dbReference type="InterPro" id="IPR035490">
    <property type="entry name" value="GlmS/FrlB_SIS"/>
</dbReference>
<dbReference type="Pfam" id="PF13522">
    <property type="entry name" value="GATase_6"/>
    <property type="match status" value="1"/>
</dbReference>
<comment type="function">
    <text evidence="10 11">Catalyzes the first step in hexosamine metabolism, converting fructose-6P into glucosamine-6P using glutamine as a nitrogen source.</text>
</comment>
<evidence type="ECO:0000256" key="7">
    <source>
        <dbReference type="ARBA" id="ARBA00022679"/>
    </source>
</evidence>
<dbReference type="InterPro" id="IPR047084">
    <property type="entry name" value="GFAT_N"/>
</dbReference>
<keyword evidence="6 11" id="KW-0032">Aminotransferase</keyword>
<dbReference type="Pfam" id="PF01380">
    <property type="entry name" value="SIS"/>
    <property type="match status" value="2"/>
</dbReference>
<dbReference type="SUPFAM" id="SSF56235">
    <property type="entry name" value="N-terminal nucleophile aminohydrolases (Ntn hydrolases)"/>
    <property type="match status" value="1"/>
</dbReference>
<keyword evidence="15" id="KW-1185">Reference proteome</keyword>
<dbReference type="InterPro" id="IPR005855">
    <property type="entry name" value="GFAT"/>
</dbReference>
<dbReference type="EC" id="2.6.1.16" evidence="3 11"/>
<dbReference type="GO" id="GO:0006487">
    <property type="term" value="P:protein N-linked glycosylation"/>
    <property type="evidence" value="ECO:0007669"/>
    <property type="project" value="TreeGrafter"/>
</dbReference>
<dbReference type="Gene3D" id="3.40.50.10490">
    <property type="entry name" value="Glucose-6-phosphate isomerase like protein, domain 1"/>
    <property type="match status" value="2"/>
</dbReference>
<dbReference type="InterPro" id="IPR017932">
    <property type="entry name" value="GATase_2_dom"/>
</dbReference>
<evidence type="ECO:0000256" key="6">
    <source>
        <dbReference type="ARBA" id="ARBA00022576"/>
    </source>
</evidence>
<dbReference type="NCBIfam" id="NF001484">
    <property type="entry name" value="PRK00331.1"/>
    <property type="match status" value="1"/>
</dbReference>
<dbReference type="GO" id="GO:0097367">
    <property type="term" value="F:carbohydrate derivative binding"/>
    <property type="evidence" value="ECO:0007669"/>
    <property type="project" value="InterPro"/>
</dbReference>
<evidence type="ECO:0000256" key="11">
    <source>
        <dbReference type="HAMAP-Rule" id="MF_00164"/>
    </source>
</evidence>
<dbReference type="Proteomes" id="UP000245577">
    <property type="component" value="Unassembled WGS sequence"/>
</dbReference>
<dbReference type="RefSeq" id="WP_116669021.1">
    <property type="nucleotide sequence ID" value="NZ_MZGU01000002.1"/>
</dbReference>
<feature type="initiator methionine" description="Removed" evidence="11">
    <location>
        <position position="1"/>
    </location>
</feature>
<dbReference type="InterPro" id="IPR035466">
    <property type="entry name" value="GlmS/AgaS_SIS"/>
</dbReference>
<keyword evidence="8" id="KW-0677">Repeat</keyword>
<protein>
    <recommendedName>
        <fullName evidence="4 11">Glutamine--fructose-6-phosphate aminotransferase [isomerizing]</fullName>
        <ecNumber evidence="3 11">2.6.1.16</ecNumber>
    </recommendedName>
    <alternativeName>
        <fullName evidence="11">D-fructose-6-phosphate amidotransferase</fullName>
    </alternativeName>
    <alternativeName>
        <fullName evidence="11">GFAT</fullName>
    </alternativeName>
    <alternativeName>
        <fullName evidence="11">Glucosamine-6-phosphate synthase</fullName>
    </alternativeName>
    <alternativeName>
        <fullName evidence="11">Hexosephosphate aminotransferase</fullName>
    </alternativeName>
    <alternativeName>
        <fullName evidence="11">L-glutamine--D-fructose-6-phosphate amidotransferase</fullName>
    </alternativeName>
</protein>
<dbReference type="InterPro" id="IPR046348">
    <property type="entry name" value="SIS_dom_sf"/>
</dbReference>
<evidence type="ECO:0000256" key="1">
    <source>
        <dbReference type="ARBA" id="ARBA00001031"/>
    </source>
</evidence>
<dbReference type="EMBL" id="MZGU01000002">
    <property type="protein sequence ID" value="PWB87080.1"/>
    <property type="molecule type" value="Genomic_DNA"/>
</dbReference>
<evidence type="ECO:0000256" key="3">
    <source>
        <dbReference type="ARBA" id="ARBA00012916"/>
    </source>
</evidence>
<evidence type="ECO:0000259" key="13">
    <source>
        <dbReference type="PROSITE" id="PS51464"/>
    </source>
</evidence>
<dbReference type="CDD" id="cd05008">
    <property type="entry name" value="SIS_GlmS_GlmD_1"/>
    <property type="match status" value="1"/>
</dbReference>
<dbReference type="InterPro" id="IPR001347">
    <property type="entry name" value="SIS_dom"/>
</dbReference>
<dbReference type="GO" id="GO:0004360">
    <property type="term" value="F:glutamine-fructose-6-phosphate transaminase (isomerizing) activity"/>
    <property type="evidence" value="ECO:0007669"/>
    <property type="project" value="UniProtKB-UniRule"/>
</dbReference>
<dbReference type="CDD" id="cd00714">
    <property type="entry name" value="GFAT"/>
    <property type="match status" value="1"/>
</dbReference>
<comment type="catalytic activity">
    <reaction evidence="1 11">
        <text>D-fructose 6-phosphate + L-glutamine = D-glucosamine 6-phosphate + L-glutamate</text>
        <dbReference type="Rhea" id="RHEA:13237"/>
        <dbReference type="ChEBI" id="CHEBI:29985"/>
        <dbReference type="ChEBI" id="CHEBI:58359"/>
        <dbReference type="ChEBI" id="CHEBI:58725"/>
        <dbReference type="ChEBI" id="CHEBI:61527"/>
        <dbReference type="EC" id="2.6.1.16"/>
    </reaction>
</comment>
<dbReference type="FunFam" id="3.40.50.10490:FF:000001">
    <property type="entry name" value="Glutamine--fructose-6-phosphate aminotransferase [isomerizing]"/>
    <property type="match status" value="1"/>
</dbReference>
<sequence>MCGIVGCILKNKEQVAPILLDCISKLEYRGYDSIGIATFDENINIKKDKGKIKEVDSKLDLGDMDGSYGIAHVRWATHGDPSKINSHPQTDEDNAIAVVHNGIIENYSSIKEQLENEGHVFKSDTDTEVIPHLVQKFMDEGLNLEGAVRKTTEIIHGAYAMAVISKDEPNKIVATRKDSPLIVGLGEDGYFVASDSPAILKYANNIIYPERGEFVILEENGVTIKDENGNVIDKDVETIDWTPEMAEKEGYDYFMIKEINEQATAVRNTLTERNNIQKIIDDLEDINRICFVACGTSYHASLTGKYLLESLAGIPTDVILASEFKYSTNTLNEHTLVIFISQSGETADTLKALDVANESSQTLGIVNVAGSSMTRRAKYVIQTQAGPEIGVAATKTYLSQLTAIYIFAALMGKNEELLEKLNKVPSYIDELLKDADVVKEIAKIYNVNRDGENVNDFFFIGRGYSYPVALEGALKLKEITYIHGEGYAAGELKHGPLALIDEDIPVVVVLPPGENHRKTMSNLEEVKSRGAKVLAIGASNDKDLISKSDDVFIINPEVDDIIAPLVYIVPLQLLSYYVAIERDLNPDQPKNLAKCVTVE</sequence>
<name>A0A2U1S9J8_9EURY</name>
<dbReference type="FunFam" id="3.60.20.10:FF:000006">
    <property type="entry name" value="Glutamine--fructose-6-phosphate aminotransferase [isomerizing]"/>
    <property type="match status" value="1"/>
</dbReference>
<dbReference type="CDD" id="cd05009">
    <property type="entry name" value="SIS_GlmS_GlmD_2"/>
    <property type="match status" value="1"/>
</dbReference>
<evidence type="ECO:0000256" key="8">
    <source>
        <dbReference type="ARBA" id="ARBA00022737"/>
    </source>
</evidence>
<feature type="domain" description="SIS" evidence="13">
    <location>
        <begin position="437"/>
        <end position="589"/>
    </location>
</feature>
<feature type="active site" description="Nucleophile; for GATase activity" evidence="11">
    <location>
        <position position="2"/>
    </location>
</feature>
<dbReference type="InterPro" id="IPR029055">
    <property type="entry name" value="Ntn_hydrolases_N"/>
</dbReference>
<keyword evidence="9" id="KW-0315">Glutamine amidotransferase</keyword>
<dbReference type="PANTHER" id="PTHR10937">
    <property type="entry name" value="GLUCOSAMINE--FRUCTOSE-6-PHOSPHATE AMINOTRANSFERASE, ISOMERIZING"/>
    <property type="match status" value="1"/>
</dbReference>